<dbReference type="AlphaFoldDB" id="A0AAW1MYB4"/>
<dbReference type="Proteomes" id="UP001458880">
    <property type="component" value="Unassembled WGS sequence"/>
</dbReference>
<accession>A0AAW1MYB4</accession>
<protein>
    <recommendedName>
        <fullName evidence="4">Transposase</fullName>
    </recommendedName>
</protein>
<evidence type="ECO:0008006" key="4">
    <source>
        <dbReference type="Google" id="ProtNLM"/>
    </source>
</evidence>
<evidence type="ECO:0000313" key="3">
    <source>
        <dbReference type="Proteomes" id="UP001458880"/>
    </source>
</evidence>
<evidence type="ECO:0000256" key="1">
    <source>
        <dbReference type="ARBA" id="ARBA00004123"/>
    </source>
</evidence>
<dbReference type="GO" id="GO:0005634">
    <property type="term" value="C:nucleus"/>
    <property type="evidence" value="ECO:0007669"/>
    <property type="project" value="UniProtKB-SubCell"/>
</dbReference>
<dbReference type="GO" id="GO:0003676">
    <property type="term" value="F:nucleic acid binding"/>
    <property type="evidence" value="ECO:0007669"/>
    <property type="project" value="InterPro"/>
</dbReference>
<dbReference type="InterPro" id="IPR036397">
    <property type="entry name" value="RNaseH_sf"/>
</dbReference>
<sequence length="213" mass="24747">MNVIQRDIAKECKVSLGAVNKILKLNRDTGTIEVNRKGKCGRKRKTTPRDEAFIIRESKLNPRKKSQQQRQAVRPSKKQLLTVPMMKKRYVWAKKYATWIVVHCRKVLFSDESHFFVQEQRSCYVRKRVNEKFATAHIDQTVKHPLKKMFWGCFSYNGTGSLVAIEGMINSQKYKDLLVRTLEAELSFSTRLCPLSCVQDDDETFQGLTDIMP</sequence>
<gene>
    <name evidence="2" type="ORF">QE152_g5027</name>
</gene>
<dbReference type="Gene3D" id="3.30.420.10">
    <property type="entry name" value="Ribonuclease H-like superfamily/Ribonuclease H"/>
    <property type="match status" value="1"/>
</dbReference>
<comment type="subcellular location">
    <subcellularLocation>
        <location evidence="1">Nucleus</location>
    </subcellularLocation>
</comment>
<reference evidence="2 3" key="1">
    <citation type="journal article" date="2024" name="BMC Genomics">
        <title>De novo assembly and annotation of Popillia japonica's genome with initial clues to its potential as an invasive pest.</title>
        <authorList>
            <person name="Cucini C."/>
            <person name="Boschi S."/>
            <person name="Funari R."/>
            <person name="Cardaioli E."/>
            <person name="Iannotti N."/>
            <person name="Marturano G."/>
            <person name="Paoli F."/>
            <person name="Bruttini M."/>
            <person name="Carapelli A."/>
            <person name="Frati F."/>
            <person name="Nardi F."/>
        </authorList>
    </citation>
    <scope>NUCLEOTIDE SEQUENCE [LARGE SCALE GENOMIC DNA]</scope>
    <source>
        <strain evidence="2">DMR45628</strain>
    </source>
</reference>
<dbReference type="InterPro" id="IPR009057">
    <property type="entry name" value="Homeodomain-like_sf"/>
</dbReference>
<evidence type="ECO:0000313" key="2">
    <source>
        <dbReference type="EMBL" id="KAK9751429.1"/>
    </source>
</evidence>
<comment type="caution">
    <text evidence="2">The sequence shown here is derived from an EMBL/GenBank/DDBJ whole genome shotgun (WGS) entry which is preliminary data.</text>
</comment>
<dbReference type="EMBL" id="JASPKY010000028">
    <property type="protein sequence ID" value="KAK9751429.1"/>
    <property type="molecule type" value="Genomic_DNA"/>
</dbReference>
<organism evidence="2 3">
    <name type="scientific">Popillia japonica</name>
    <name type="common">Japanese beetle</name>
    <dbReference type="NCBI Taxonomy" id="7064"/>
    <lineage>
        <taxon>Eukaryota</taxon>
        <taxon>Metazoa</taxon>
        <taxon>Ecdysozoa</taxon>
        <taxon>Arthropoda</taxon>
        <taxon>Hexapoda</taxon>
        <taxon>Insecta</taxon>
        <taxon>Pterygota</taxon>
        <taxon>Neoptera</taxon>
        <taxon>Endopterygota</taxon>
        <taxon>Coleoptera</taxon>
        <taxon>Polyphaga</taxon>
        <taxon>Scarabaeiformia</taxon>
        <taxon>Scarabaeidae</taxon>
        <taxon>Rutelinae</taxon>
        <taxon>Popillia</taxon>
    </lineage>
</organism>
<keyword evidence="3" id="KW-1185">Reference proteome</keyword>
<name>A0AAW1MYB4_POPJA</name>
<proteinExistence type="predicted"/>
<dbReference type="SUPFAM" id="SSF46689">
    <property type="entry name" value="Homeodomain-like"/>
    <property type="match status" value="1"/>
</dbReference>